<dbReference type="SUPFAM" id="SSF46785">
    <property type="entry name" value="Winged helix' DNA-binding domain"/>
    <property type="match status" value="1"/>
</dbReference>
<accession>A0A0F7FC64</accession>
<dbReference type="Pfam" id="PF00392">
    <property type="entry name" value="GntR"/>
    <property type="match status" value="1"/>
</dbReference>
<evidence type="ECO:0000256" key="2">
    <source>
        <dbReference type="ARBA" id="ARBA00023125"/>
    </source>
</evidence>
<dbReference type="Proteomes" id="UP000034189">
    <property type="component" value="Chromosome"/>
</dbReference>
<dbReference type="PROSITE" id="PS50949">
    <property type="entry name" value="HTH_GNTR"/>
    <property type="match status" value="1"/>
</dbReference>
<dbReference type="GO" id="GO:0003677">
    <property type="term" value="F:DNA binding"/>
    <property type="evidence" value="ECO:0007669"/>
    <property type="project" value="UniProtKB-KW"/>
</dbReference>
<dbReference type="InterPro" id="IPR036388">
    <property type="entry name" value="WH-like_DNA-bd_sf"/>
</dbReference>
<protein>
    <submittedName>
        <fullName evidence="5">GntR family transcriptional regulator</fullName>
    </submittedName>
</protein>
<evidence type="ECO:0000259" key="4">
    <source>
        <dbReference type="PROSITE" id="PS50949"/>
    </source>
</evidence>
<dbReference type="HOGENOM" id="CLU_017584_10_2_9"/>
<reference evidence="5 6" key="2">
    <citation type="journal article" date="2016" name="Genome Announc.">
        <title>Genome Sequence of a Gram-Positive Diazotroph, Paenibacillus durus Type Strain ATCC 35681.</title>
        <authorList>
            <person name="Halim M.A."/>
            <person name="Rahman A.Y."/>
            <person name="Sim K.S."/>
            <person name="Yam H.C."/>
            <person name="Rahim A.A."/>
            <person name="Ghazali A.H."/>
            <person name="Najimudin N."/>
        </authorList>
    </citation>
    <scope>NUCLEOTIDE SEQUENCE [LARGE SCALE GENOMIC DNA]</scope>
    <source>
        <strain evidence="5 6">ATCC 35681</strain>
    </source>
</reference>
<dbReference type="SMART" id="SM00345">
    <property type="entry name" value="HTH_GNTR"/>
    <property type="match status" value="1"/>
</dbReference>
<evidence type="ECO:0000313" key="5">
    <source>
        <dbReference type="EMBL" id="AKG35888.1"/>
    </source>
</evidence>
<dbReference type="OrthoDB" id="9801546at2"/>
<gene>
    <name evidence="5" type="ORF">VK70_16055</name>
</gene>
<dbReference type="CDD" id="cd07377">
    <property type="entry name" value="WHTH_GntR"/>
    <property type="match status" value="1"/>
</dbReference>
<dbReference type="PANTHER" id="PTHR38445:SF12">
    <property type="entry name" value="GNTR-FAMILY TRANSCRIPTIONAL REGULATOR"/>
    <property type="match status" value="1"/>
</dbReference>
<dbReference type="PATRIC" id="fig|1333534.5.peg.3538"/>
<proteinExistence type="predicted"/>
<dbReference type="GO" id="GO:0003700">
    <property type="term" value="F:DNA-binding transcription factor activity"/>
    <property type="evidence" value="ECO:0007669"/>
    <property type="project" value="InterPro"/>
</dbReference>
<dbReference type="PANTHER" id="PTHR38445">
    <property type="entry name" value="HTH-TYPE TRANSCRIPTIONAL REPRESSOR YTRA"/>
    <property type="match status" value="1"/>
</dbReference>
<keyword evidence="1" id="KW-0805">Transcription regulation</keyword>
<keyword evidence="3" id="KW-0804">Transcription</keyword>
<reference evidence="5 6" key="1">
    <citation type="submission" date="2015-03" db="EMBL/GenBank/DDBJ databases">
        <authorList>
            <person name="Abdul Halim M."/>
        </authorList>
    </citation>
    <scope>NUCLEOTIDE SEQUENCE [LARGE SCALE GENOMIC DNA]</scope>
    <source>
        <strain evidence="5 6">ATCC 35681</strain>
    </source>
</reference>
<dbReference type="InterPro" id="IPR036390">
    <property type="entry name" value="WH_DNA-bd_sf"/>
</dbReference>
<dbReference type="Gene3D" id="1.10.10.10">
    <property type="entry name" value="Winged helix-like DNA-binding domain superfamily/Winged helix DNA-binding domain"/>
    <property type="match status" value="1"/>
</dbReference>
<evidence type="ECO:0000313" key="6">
    <source>
        <dbReference type="Proteomes" id="UP000034189"/>
    </source>
</evidence>
<organism evidence="5 6">
    <name type="scientific">Paenibacillus durus ATCC 35681</name>
    <dbReference type="NCBI Taxonomy" id="1333534"/>
    <lineage>
        <taxon>Bacteria</taxon>
        <taxon>Bacillati</taxon>
        <taxon>Bacillota</taxon>
        <taxon>Bacilli</taxon>
        <taxon>Bacillales</taxon>
        <taxon>Paenibacillaceae</taxon>
        <taxon>Paenibacillus</taxon>
    </lineage>
</organism>
<sequence length="131" mass="14355">MIITLDFKSETPIYVQLRNAVVVGIGRGDLQDGERLPTIRQLAEELGINAMTVNKAFAILKNEGFLTIDRRHGAAVTRPEGGNAEYREKLEQELTLVISEASLKGVGRKEFLDTCADIFAAITAGQRPIAE</sequence>
<dbReference type="InterPro" id="IPR000524">
    <property type="entry name" value="Tscrpt_reg_HTH_GntR"/>
</dbReference>
<evidence type="ECO:0000256" key="1">
    <source>
        <dbReference type="ARBA" id="ARBA00023015"/>
    </source>
</evidence>
<dbReference type="EMBL" id="CP011114">
    <property type="protein sequence ID" value="AKG35888.1"/>
    <property type="molecule type" value="Genomic_DNA"/>
</dbReference>
<feature type="domain" description="HTH gntR-type" evidence="4">
    <location>
        <begin position="11"/>
        <end position="79"/>
    </location>
</feature>
<dbReference type="RefSeq" id="WP_046723504.1">
    <property type="nucleotide sequence ID" value="NZ_CP011114.1"/>
</dbReference>
<evidence type="ECO:0000256" key="3">
    <source>
        <dbReference type="ARBA" id="ARBA00023163"/>
    </source>
</evidence>
<keyword evidence="2" id="KW-0238">DNA-binding</keyword>
<dbReference type="PRINTS" id="PR00035">
    <property type="entry name" value="HTHGNTR"/>
</dbReference>
<name>A0A0F7FC64_PAEDU</name>
<dbReference type="AlphaFoldDB" id="A0A0F7FC64"/>